<feature type="transmembrane region" description="Helical" evidence="2">
    <location>
        <begin position="775"/>
        <end position="794"/>
    </location>
</feature>
<dbReference type="AlphaFoldDB" id="A0A507B151"/>
<name>A0A507B151_9PEZI</name>
<dbReference type="InterPro" id="IPR020845">
    <property type="entry name" value="AMP-binding_CS"/>
</dbReference>
<proteinExistence type="predicted"/>
<gene>
    <name evidence="4" type="ORF">E0L32_000943</name>
</gene>
<accession>A0A507B151</accession>
<dbReference type="GeneID" id="41968390"/>
<evidence type="ECO:0000256" key="1">
    <source>
        <dbReference type="SAM" id="MobiDB-lite"/>
    </source>
</evidence>
<keyword evidence="2" id="KW-0812">Transmembrane</keyword>
<evidence type="ECO:0000313" key="5">
    <source>
        <dbReference type="Proteomes" id="UP000319257"/>
    </source>
</evidence>
<feature type="domain" description="AMP-dependent synthetase/ligase" evidence="3">
    <location>
        <begin position="42"/>
        <end position="396"/>
    </location>
</feature>
<dbReference type="InterPro" id="IPR000873">
    <property type="entry name" value="AMP-dep_synth/lig_dom"/>
</dbReference>
<dbReference type="InterPro" id="IPR052979">
    <property type="entry name" value="Adenylate-forming_domain"/>
</dbReference>
<evidence type="ECO:0000259" key="3">
    <source>
        <dbReference type="Pfam" id="PF00501"/>
    </source>
</evidence>
<dbReference type="RefSeq" id="XP_030994477.1">
    <property type="nucleotide sequence ID" value="XM_031144410.1"/>
</dbReference>
<feature type="compositionally biased region" description="Low complexity" evidence="1">
    <location>
        <begin position="550"/>
        <end position="566"/>
    </location>
</feature>
<dbReference type="Proteomes" id="UP000319257">
    <property type="component" value="Unassembled WGS sequence"/>
</dbReference>
<feature type="transmembrane region" description="Helical" evidence="2">
    <location>
        <begin position="701"/>
        <end position="722"/>
    </location>
</feature>
<keyword evidence="2" id="KW-1133">Transmembrane helix</keyword>
<dbReference type="InterPro" id="IPR045851">
    <property type="entry name" value="AMP-bd_C_sf"/>
</dbReference>
<dbReference type="STRING" id="1093900.A0A507B151"/>
<feature type="transmembrane region" description="Helical" evidence="2">
    <location>
        <begin position="814"/>
        <end position="832"/>
    </location>
</feature>
<dbReference type="Pfam" id="PF00501">
    <property type="entry name" value="AMP-binding"/>
    <property type="match status" value="1"/>
</dbReference>
<dbReference type="EMBL" id="SKBQ01000003">
    <property type="protein sequence ID" value="TPX12766.1"/>
    <property type="molecule type" value="Genomic_DNA"/>
</dbReference>
<dbReference type="PANTHER" id="PTHR33927:SF5">
    <property type="entry name" value="ENZYME, PUTATIVE (AFU_ORTHOLOGUE AFUA_8G01222)-RELATED"/>
    <property type="match status" value="1"/>
</dbReference>
<evidence type="ECO:0000313" key="4">
    <source>
        <dbReference type="EMBL" id="TPX12766.1"/>
    </source>
</evidence>
<organism evidence="4 5">
    <name type="scientific">Thyridium curvatum</name>
    <dbReference type="NCBI Taxonomy" id="1093900"/>
    <lineage>
        <taxon>Eukaryota</taxon>
        <taxon>Fungi</taxon>
        <taxon>Dikarya</taxon>
        <taxon>Ascomycota</taxon>
        <taxon>Pezizomycotina</taxon>
        <taxon>Sordariomycetes</taxon>
        <taxon>Sordariomycetidae</taxon>
        <taxon>Thyridiales</taxon>
        <taxon>Thyridiaceae</taxon>
        <taxon>Thyridium</taxon>
    </lineage>
</organism>
<protein>
    <recommendedName>
        <fullName evidence="3">AMP-dependent synthetase/ligase domain-containing protein</fullName>
    </recommendedName>
</protein>
<dbReference type="SUPFAM" id="SSF56801">
    <property type="entry name" value="Acetyl-CoA synthetase-like"/>
    <property type="match status" value="1"/>
</dbReference>
<keyword evidence="2" id="KW-0472">Membrane</keyword>
<keyword evidence="5" id="KW-1185">Reference proteome</keyword>
<feature type="region of interest" description="Disordered" evidence="1">
    <location>
        <begin position="539"/>
        <end position="566"/>
    </location>
</feature>
<dbReference type="Gene3D" id="3.40.50.12780">
    <property type="entry name" value="N-terminal domain of ligase-like"/>
    <property type="match status" value="1"/>
</dbReference>
<dbReference type="Gene3D" id="3.30.300.30">
    <property type="match status" value="1"/>
</dbReference>
<dbReference type="OrthoDB" id="3142841at2759"/>
<evidence type="ECO:0000256" key="2">
    <source>
        <dbReference type="SAM" id="Phobius"/>
    </source>
</evidence>
<feature type="transmembrane region" description="Helical" evidence="2">
    <location>
        <begin position="626"/>
        <end position="643"/>
    </location>
</feature>
<dbReference type="PANTHER" id="PTHR33927">
    <property type="entry name" value="TRANSMEMBRANE PROTEIN"/>
    <property type="match status" value="1"/>
</dbReference>
<feature type="transmembrane region" description="Helical" evidence="2">
    <location>
        <begin position="742"/>
        <end position="763"/>
    </location>
</feature>
<dbReference type="InterPro" id="IPR042099">
    <property type="entry name" value="ANL_N_sf"/>
</dbReference>
<comment type="caution">
    <text evidence="4">The sequence shown here is derived from an EMBL/GenBank/DDBJ whole genome shotgun (WGS) entry which is preliminary data.</text>
</comment>
<dbReference type="PROSITE" id="PS00455">
    <property type="entry name" value="AMP_BINDING"/>
    <property type="match status" value="1"/>
</dbReference>
<sequence>MASFSSSFHSLESLSLADRVLFNTFSRGPSCRIPYNVVHHAFEAIALAHPNLTAVRDSDGTTITYRDLNRRANMLANELKDTYGVRVGDRVVLVYQRCIEMVVFILGVLKAGGQYIPLDGGVVTDETLGFDIVDSKAPVVICLPKYREKVLRSLPADHRSQEGGNGGNGRVSVLDLDRNAELWQYGNTKHPLVQVGPDDGAYVIYTSGTTGRPKGVDVRHGGVTNTLLAEPSRLGIAPGRNVAQQLNVAFDMCAWEILGTVMNGGTLHIRGSGPGPWAECLRRVDTVIATPSVVLKHMPRPRDFPNVDTIAVGGEPCPLALAEAWAPHVRFWNVCGPTEISVLNTAHLHRPGAQLSIGRPNPNTNVYILDDDERPVKVGQPGTMWAGGAGVSRGYLNLPELTAERYKPDKFTRDGRMMFNTGDLGQWTEDGCLLPLGRKDDQVKIQGFRVELDGVSRSIETVPSVIKGCALKIDDRLWGFYSAQAQIDENVLKEAVAKSQPFYAVPTRWMHLQTLALTPNGKVDKRALYQIAGTAAPEVPGVKQQPSETSWPLPAASRPPSSKSSVSTLVAPADASIFEKDLEKSTTRFSDDDTDVEEEEAELPAKKGVHGLRSLRFRAFSAYRRLFALIFLANLAVFCFLLWESRDNGFHPSASHLAVAVAANLLVAVLVRQDYIVNIIFLVSRLPTSLPLGIRKHAARVYHNGGVHSGCAVSATVWWAVFTVTTIRDYLTEGNPPPIKSAVLALTCVIMAFLVFILVMAYPTIRMKMHDQFEWAHRFVGWSAVALVWAHVVTFTRATSPGQPLGLALLHNPVFWLLSVITLSIALPWMRLRRVKVVPEPLSKHAVRLHFDFDTPPPCTSRGVRITDRPLVEWHAFAAIPEPSGKGFSIIVSRAGDWTSRVIADPPTSIWTRGTPASGVLAIAPLFKKVVLVATGSGIGPCMPVLMERRVPCRVVWSTKNPLKTYGQGILDTIHACDPDALIWDTDEKGRPDIVKLAYQAYKESGAECVCIISNRKVTANVVYQLESRGIPAYGPILDS</sequence>
<dbReference type="InParanoid" id="A0A507B151"/>
<reference evidence="4 5" key="1">
    <citation type="submission" date="2019-06" db="EMBL/GenBank/DDBJ databases">
        <title>Draft genome sequence of the filamentous fungus Phialemoniopsis curvata isolated from diesel fuel.</title>
        <authorList>
            <person name="Varaljay V.A."/>
            <person name="Lyon W.J."/>
            <person name="Crouch A.L."/>
            <person name="Drake C.E."/>
            <person name="Hollomon J.M."/>
            <person name="Nadeau L.J."/>
            <person name="Nunn H.S."/>
            <person name="Stevenson B.S."/>
            <person name="Bojanowski C.L."/>
            <person name="Crookes-Goodson W.J."/>
        </authorList>
    </citation>
    <scope>NUCLEOTIDE SEQUENCE [LARGE SCALE GENOMIC DNA]</scope>
    <source>
        <strain evidence="4 5">D216</strain>
    </source>
</reference>